<feature type="signal peptide" evidence="1">
    <location>
        <begin position="1"/>
        <end position="23"/>
    </location>
</feature>
<reference evidence="2 3" key="1">
    <citation type="submission" date="2018-10" db="EMBL/GenBank/DDBJ databases">
        <title>Genomic Encyclopedia of Type Strains, Phase IV (KMG-IV): sequencing the most valuable type-strain genomes for metagenomic binning, comparative biology and taxonomic classification.</title>
        <authorList>
            <person name="Goeker M."/>
        </authorList>
    </citation>
    <scope>NUCLEOTIDE SEQUENCE [LARGE SCALE GENOMIC DNA]</scope>
    <source>
        <strain evidence="2 3">DSM 25080</strain>
    </source>
</reference>
<accession>A0A3M0A503</accession>
<dbReference type="Proteomes" id="UP000267187">
    <property type="component" value="Unassembled WGS sequence"/>
</dbReference>
<evidence type="ECO:0000313" key="2">
    <source>
        <dbReference type="EMBL" id="RMA79464.1"/>
    </source>
</evidence>
<name>A0A3M0A503_9GAMM</name>
<keyword evidence="1" id="KW-0732">Signal</keyword>
<evidence type="ECO:0008006" key="4">
    <source>
        <dbReference type="Google" id="ProtNLM"/>
    </source>
</evidence>
<gene>
    <name evidence="2" type="ORF">DFR27_1905</name>
</gene>
<dbReference type="AlphaFoldDB" id="A0A3M0A503"/>
<sequence length="222" mass="23306">MGNNRQSLIVPLMVSSVMASSFAMGQSVEACRQERSDSLRLACYDALFDSPAIVADAVSTTSGMAATSDPANATPAPQVVMPASSTSTLDDAPIASASEVTRSDAEAALLASEPSPTSTSVLTSTSAAAGEGAAQVDTEVAARAQEAYDEVIANAQTLVVTDVRRNSRRQVFFATEQGRTFRRESGSYASFKEGDQLSIESGMMSSMFLVNQDGLRIKVKEL</sequence>
<proteinExistence type="predicted"/>
<comment type="caution">
    <text evidence="2">The sequence shown here is derived from an EMBL/GenBank/DDBJ whole genome shotgun (WGS) entry which is preliminary data.</text>
</comment>
<organism evidence="2 3">
    <name type="scientific">Umboniibacter marinipuniceus</name>
    <dbReference type="NCBI Taxonomy" id="569599"/>
    <lineage>
        <taxon>Bacteria</taxon>
        <taxon>Pseudomonadati</taxon>
        <taxon>Pseudomonadota</taxon>
        <taxon>Gammaproteobacteria</taxon>
        <taxon>Cellvibrionales</taxon>
        <taxon>Cellvibrionaceae</taxon>
        <taxon>Umboniibacter</taxon>
    </lineage>
</organism>
<keyword evidence="3" id="KW-1185">Reference proteome</keyword>
<evidence type="ECO:0000256" key="1">
    <source>
        <dbReference type="SAM" id="SignalP"/>
    </source>
</evidence>
<protein>
    <recommendedName>
        <fullName evidence="4">Type IV pilus biogenesis protein PilP</fullName>
    </recommendedName>
</protein>
<dbReference type="EMBL" id="REFJ01000004">
    <property type="protein sequence ID" value="RMA79464.1"/>
    <property type="molecule type" value="Genomic_DNA"/>
</dbReference>
<feature type="chain" id="PRO_5018193772" description="Type IV pilus biogenesis protein PilP" evidence="1">
    <location>
        <begin position="24"/>
        <end position="222"/>
    </location>
</feature>
<evidence type="ECO:0000313" key="3">
    <source>
        <dbReference type="Proteomes" id="UP000267187"/>
    </source>
</evidence>